<keyword evidence="13" id="KW-0511">Multifunctional enzyme</keyword>
<dbReference type="PANTHER" id="PTHR10569:SF2">
    <property type="entry name" value="GLYCOGEN DEBRANCHING ENZYME"/>
    <property type="match status" value="1"/>
</dbReference>
<dbReference type="GO" id="GO:0005980">
    <property type="term" value="P:glycogen catabolic process"/>
    <property type="evidence" value="ECO:0007669"/>
    <property type="project" value="InterPro"/>
</dbReference>
<gene>
    <name evidence="21" type="ORF">C6P40_002206</name>
</gene>
<evidence type="ECO:0000313" key="22">
    <source>
        <dbReference type="Proteomes" id="UP000697127"/>
    </source>
</evidence>
<dbReference type="Proteomes" id="UP000697127">
    <property type="component" value="Unassembled WGS sequence"/>
</dbReference>
<keyword evidence="9" id="KW-0328">Glycosyltransferase</keyword>
<accession>A0A9P7BFQ9</accession>
<keyword evidence="14" id="KW-0326">Glycosidase</keyword>
<feature type="domain" description="Glycogen debranching enzyme C-terminal" evidence="17">
    <location>
        <begin position="1058"/>
        <end position="1523"/>
    </location>
</feature>
<feature type="domain" description="Glycogen debranching enzyme glucanotransferase" evidence="19">
    <location>
        <begin position="140"/>
        <end position="572"/>
    </location>
</feature>
<evidence type="ECO:0000256" key="2">
    <source>
        <dbReference type="ARBA" id="ARBA00000927"/>
    </source>
</evidence>
<comment type="caution">
    <text evidence="21">The sequence shown here is derived from an EMBL/GenBank/DDBJ whole genome shotgun (WGS) entry which is preliminary data.</text>
</comment>
<evidence type="ECO:0000256" key="1">
    <source>
        <dbReference type="ARBA" id="ARBA00000439"/>
    </source>
</evidence>
<dbReference type="EC" id="3.2.1.33" evidence="6"/>
<dbReference type="NCBIfam" id="TIGR01531">
    <property type="entry name" value="glyc_debranch"/>
    <property type="match status" value="1"/>
</dbReference>
<dbReference type="SUPFAM" id="SSF48208">
    <property type="entry name" value="Six-hairpin glycosidases"/>
    <property type="match status" value="1"/>
</dbReference>
<dbReference type="Gene3D" id="3.20.20.80">
    <property type="entry name" value="Glycosidases"/>
    <property type="match status" value="2"/>
</dbReference>
<dbReference type="GO" id="GO:0005978">
    <property type="term" value="P:glycogen biosynthetic process"/>
    <property type="evidence" value="ECO:0007669"/>
    <property type="project" value="UniProtKB-KW"/>
</dbReference>
<dbReference type="GO" id="GO:0004134">
    <property type="term" value="F:4-alpha-glucanotransferase activity"/>
    <property type="evidence" value="ECO:0007669"/>
    <property type="project" value="UniProtKB-EC"/>
</dbReference>
<dbReference type="Pfam" id="PF14702">
    <property type="entry name" value="hGDE_central"/>
    <property type="match status" value="1"/>
</dbReference>
<protein>
    <recommendedName>
        <fullName evidence="7">Glycogen debranching enzyme</fullName>
        <ecNumber evidence="5">2.4.1.25</ecNumber>
        <ecNumber evidence="6">3.2.1.33</ecNumber>
    </recommendedName>
    <alternativeName>
        <fullName evidence="16">Glycogen debrancher</fullName>
    </alternativeName>
</protein>
<evidence type="ECO:0000256" key="14">
    <source>
        <dbReference type="ARBA" id="ARBA00023295"/>
    </source>
</evidence>
<keyword evidence="8" id="KW-0963">Cytoplasm</keyword>
<evidence type="ECO:0000259" key="18">
    <source>
        <dbReference type="Pfam" id="PF14699"/>
    </source>
</evidence>
<dbReference type="FunFam" id="1.50.10.10:FF:000039">
    <property type="entry name" value="Glycogen debranching enzyme Gdb1, putative"/>
    <property type="match status" value="1"/>
</dbReference>
<dbReference type="InterPro" id="IPR017853">
    <property type="entry name" value="GH"/>
</dbReference>
<proteinExistence type="inferred from homology"/>
<dbReference type="PANTHER" id="PTHR10569">
    <property type="entry name" value="GLYCOGEN DEBRANCHING ENZYME"/>
    <property type="match status" value="1"/>
</dbReference>
<dbReference type="Pfam" id="PF14699">
    <property type="entry name" value="hGDE_N"/>
    <property type="match status" value="1"/>
</dbReference>
<dbReference type="InterPro" id="IPR008928">
    <property type="entry name" value="6-hairpin_glycosidase_sf"/>
</dbReference>
<comment type="catalytic activity">
    <reaction evidence="2">
        <text>Hydrolysis of (1-&gt;6)-alpha-D-glucosidic branch linkages in glycogen phosphorylase limit dextrin.</text>
        <dbReference type="EC" id="3.2.1.33"/>
    </reaction>
</comment>
<dbReference type="InterPro" id="IPR029436">
    <property type="entry name" value="AGL_euk_N"/>
</dbReference>
<evidence type="ECO:0000256" key="8">
    <source>
        <dbReference type="ARBA" id="ARBA00022490"/>
    </source>
</evidence>
<evidence type="ECO:0000256" key="11">
    <source>
        <dbReference type="ARBA" id="ARBA00022801"/>
    </source>
</evidence>
<evidence type="ECO:0000256" key="13">
    <source>
        <dbReference type="ARBA" id="ARBA00023268"/>
    </source>
</evidence>
<comment type="catalytic activity">
    <reaction evidence="1">
        <text>Transfers a segment of a (1-&gt;4)-alpha-D-glucan to a new position in an acceptor, which may be glucose or a (1-&gt;4)-alpha-D-glucan.</text>
        <dbReference type="EC" id="2.4.1.25"/>
    </reaction>
</comment>
<dbReference type="InterPro" id="IPR032790">
    <property type="entry name" value="GDE_C"/>
</dbReference>
<dbReference type="SUPFAM" id="SSF51445">
    <property type="entry name" value="(Trans)glycosidases"/>
    <property type="match status" value="1"/>
</dbReference>
<dbReference type="GO" id="GO:0004135">
    <property type="term" value="F:amylo-alpha-1,6-glucosidase activity"/>
    <property type="evidence" value="ECO:0007669"/>
    <property type="project" value="UniProtKB-EC"/>
</dbReference>
<evidence type="ECO:0000256" key="16">
    <source>
        <dbReference type="ARBA" id="ARBA00031477"/>
    </source>
</evidence>
<name>A0A9P7BFQ9_9ASCO</name>
<evidence type="ECO:0000313" key="21">
    <source>
        <dbReference type="EMBL" id="KAG0687543.1"/>
    </source>
</evidence>
<evidence type="ECO:0000256" key="12">
    <source>
        <dbReference type="ARBA" id="ARBA00023056"/>
    </source>
</evidence>
<reference evidence="21" key="1">
    <citation type="submission" date="2020-11" db="EMBL/GenBank/DDBJ databases">
        <title>Kefir isolates.</title>
        <authorList>
            <person name="Marcisauskas S."/>
            <person name="Kim Y."/>
            <person name="Blasche S."/>
        </authorList>
    </citation>
    <scope>NUCLEOTIDE SEQUENCE</scope>
    <source>
        <strain evidence="21">Olga-1</strain>
    </source>
</reference>
<evidence type="ECO:0000256" key="4">
    <source>
        <dbReference type="ARBA" id="ARBA00004496"/>
    </source>
</evidence>
<feature type="domain" description="Glycogen debranching enzyme central" evidence="20">
    <location>
        <begin position="734"/>
        <end position="977"/>
    </location>
</feature>
<evidence type="ECO:0000256" key="15">
    <source>
        <dbReference type="ARBA" id="ARBA00025780"/>
    </source>
</evidence>
<dbReference type="EMBL" id="PUHW01000247">
    <property type="protein sequence ID" value="KAG0687543.1"/>
    <property type="molecule type" value="Genomic_DNA"/>
</dbReference>
<feature type="domain" description="Eukaryotic glycogen debranching enzyme N-terminal" evidence="18">
    <location>
        <begin position="45"/>
        <end position="136"/>
    </location>
</feature>
<dbReference type="InterPro" id="IPR012341">
    <property type="entry name" value="6hp_glycosidase-like_sf"/>
</dbReference>
<evidence type="ECO:0000256" key="6">
    <source>
        <dbReference type="ARBA" id="ARBA00012778"/>
    </source>
</evidence>
<evidence type="ECO:0000259" key="19">
    <source>
        <dbReference type="Pfam" id="PF14701"/>
    </source>
</evidence>
<dbReference type="InterPro" id="IPR010401">
    <property type="entry name" value="AGL/Gdb1"/>
</dbReference>
<evidence type="ECO:0000256" key="10">
    <source>
        <dbReference type="ARBA" id="ARBA00022679"/>
    </source>
</evidence>
<evidence type="ECO:0000256" key="3">
    <source>
        <dbReference type="ARBA" id="ARBA00003530"/>
    </source>
</evidence>
<dbReference type="EC" id="2.4.1.25" evidence="5"/>
<keyword evidence="11" id="KW-0378">Hydrolase</keyword>
<dbReference type="InterPro" id="IPR006421">
    <property type="entry name" value="Glycogen_debranch_met"/>
</dbReference>
<keyword evidence="22" id="KW-1185">Reference proteome</keyword>
<dbReference type="InterPro" id="IPR032792">
    <property type="entry name" value="AGL_glucanoTrfase"/>
</dbReference>
<dbReference type="Gene3D" id="1.50.10.10">
    <property type="match status" value="1"/>
</dbReference>
<evidence type="ECO:0000256" key="7">
    <source>
        <dbReference type="ARBA" id="ARBA00020723"/>
    </source>
</evidence>
<evidence type="ECO:0000256" key="5">
    <source>
        <dbReference type="ARBA" id="ARBA00012560"/>
    </source>
</evidence>
<dbReference type="InterPro" id="IPR032788">
    <property type="entry name" value="AGL_central"/>
</dbReference>
<organism evidence="21 22">
    <name type="scientific">Pichia californica</name>
    <dbReference type="NCBI Taxonomy" id="460514"/>
    <lineage>
        <taxon>Eukaryota</taxon>
        <taxon>Fungi</taxon>
        <taxon>Dikarya</taxon>
        <taxon>Ascomycota</taxon>
        <taxon>Saccharomycotina</taxon>
        <taxon>Pichiomycetes</taxon>
        <taxon>Pichiales</taxon>
        <taxon>Pichiaceae</taxon>
        <taxon>Pichia</taxon>
    </lineage>
</organism>
<evidence type="ECO:0000259" key="20">
    <source>
        <dbReference type="Pfam" id="PF14702"/>
    </source>
</evidence>
<dbReference type="GO" id="GO:0005737">
    <property type="term" value="C:cytoplasm"/>
    <property type="evidence" value="ECO:0007669"/>
    <property type="project" value="UniProtKB-SubCell"/>
</dbReference>
<comment type="function">
    <text evidence="3">Multifunctional enzyme acting as 1,4-alpha-D-glucan:1,4-alpha-D-glucan 4-alpha-D-glycosyltransferase and amylo-1,6-glucosidase in glycogen degradation.</text>
</comment>
<dbReference type="Pfam" id="PF06202">
    <property type="entry name" value="GDE_C"/>
    <property type="match status" value="1"/>
</dbReference>
<keyword evidence="10" id="KW-0808">Transferase</keyword>
<keyword evidence="12" id="KW-0320">Glycogen biosynthesis</keyword>
<comment type="similarity">
    <text evidence="15">Belongs to the glycogen debranching enzyme family.</text>
</comment>
<comment type="subcellular location">
    <subcellularLocation>
        <location evidence="4">Cytoplasm</location>
    </subcellularLocation>
</comment>
<evidence type="ECO:0000259" key="17">
    <source>
        <dbReference type="Pfam" id="PF06202"/>
    </source>
</evidence>
<dbReference type="Pfam" id="PF14701">
    <property type="entry name" value="hDGE_amylase"/>
    <property type="match status" value="1"/>
</dbReference>
<sequence>MTKIVLLRIGDVGEPIVPNMSGGVLTFPACPPDLNGPAGEPLFILRFYIVSGSKICNNGQIWTNVVQSSNEKFNRSNFISTNIESSIYRDVMVDIKIYQPGSYSYYITYNVLDDDEVESCEESKIYHFVVPPSLFIKNNYLTFNSVTLQSVVSKWVGNDFENDWIPLFNNIKKKGYNMIHFTPLQKRGESNSPYSIFDQFQFDDEIFPNGEIDINNMVKILENDYNILSMTDIVFNHTANNSIWIKDHPDVGYNEETAPHLISAIELDSLLLHFSANMRQYGYETIIKNEYQLKKILDGIKIHVFGQLKLWQFYIVNVNEHLLKLSNYWSNNNDNINNKVFKELDISNEIKSNLKKIAIYIVDNCKTNDFNILGHRYDNKLDIEKFANILLNLYGLNADFNSCILVNAQKILDEINLPLYHNYDYDNDIICSQLYNRIKYLRLDDNGPKLGEVNFENPLTEPYFTRFVDNNGKKWSLANNGWIWGGNPLVDFASNKSKSYLLREVIVWGDCVKLRYGSKPEDSPYLWKRMIDYSKMSAKLFHGFRIDNCHSTPIHVGIAMLDAARSVNPNLYVVAELFTGSEEYDILYVQQLGISSLIREAMQAHSIQELSRLCHKHGGRPIGSFRWLPLDCISYPAHHDEFQKRNCEDIQRKSEIPIPQFVTSMEPHALFMDCTHDNETPAQKRTIEDTLPTAALVSFCSCANGTTMGFDEGYPKLLDIVNEKRKYTYGMEMGISKVKKLLSDIRHEIANQSIDDIEKNEMFVHHESEFITIHRLNSKTGRGYLLVARTKFFQDGDQNLTPIVLHGVKAKPKFSYALIKSEQDNEQKNDDFIHPLKTELKELEQMSCAFDYDTLETTIKIPSYFPQGSIAVVETETIGCNEELDNYVREGAIEAAKNLTLVDINAILYRCDSEERDATNGNAGVYTIPNYGSLVYAGIQGWISVLRTIIERNDLAHPLAEHLRQGKWALDYVSNRLIAYENDNNSIHEFRIWLESRFSRIKDAPNFLIPRFFALIVGVAYEALRFTALQQMRKSIQHSTVFIQSLSMVSVEMVGSMNNASIHPLEKIPSMAAGLPHFSYDFMRCWGRDVFISARGLLLSTGRYDSAKDHILCFAKTLKHGLIPNLLGSGKDPRYNARDAVWFFLQFIQDYITLVPDGESILKEKVKRRFPLDDTYIPFTDERAFSVETSIEDIIYEILSRHAKGIKFREANAGTQIDSQMKDEGFNIEISVDWENGLVFGGNEWNCGTWMDKMGESVRAGNKGYPGTPRNGAAIEINGLLKSAIRFVIELYDKKLFKYDSVINQHGDKISFKTWDKLLVDNFEKCFYIPEFEENDKDYFINSNVVNRRGIYKDLFRSSKEYEDYQLRGNFPIAYNAAPELFDKRNALKAIKMTDEILRGPLGIRTLDPNDLEYRPYYHNSVDNDDFATAKGRNYHQGPEWVWLMGYFLRAFAKLHFQEIDKCGIDRCAPSDYLQQLLWRRMVEHKHYFWHSEWAGLTELTNKDGSVCNDSSPTQAWSAGCLLDLYLDAWSEYGK</sequence>
<evidence type="ECO:0000256" key="9">
    <source>
        <dbReference type="ARBA" id="ARBA00022676"/>
    </source>
</evidence>
<dbReference type="FunFam" id="3.20.20.80:FF:000242">
    <property type="entry name" value="Glycogen debranching enzyme Gdb1, putative"/>
    <property type="match status" value="1"/>
</dbReference>
<dbReference type="CDD" id="cd11327">
    <property type="entry name" value="AmyAc_Glg_debranch_2"/>
    <property type="match status" value="1"/>
</dbReference>